<keyword evidence="1" id="KW-0812">Transmembrane</keyword>
<dbReference type="Pfam" id="PF04235">
    <property type="entry name" value="DUF418"/>
    <property type="match status" value="1"/>
</dbReference>
<keyword evidence="1" id="KW-1133">Transmembrane helix</keyword>
<dbReference type="EMBL" id="PDOF01000001">
    <property type="protein sequence ID" value="PYZ97770.1"/>
    <property type="molecule type" value="Genomic_DNA"/>
</dbReference>
<feature type="transmembrane region" description="Helical" evidence="1">
    <location>
        <begin position="256"/>
        <end position="276"/>
    </location>
</feature>
<dbReference type="InterPro" id="IPR052529">
    <property type="entry name" value="Bact_Transport_Assoc"/>
</dbReference>
<dbReference type="AlphaFoldDB" id="A0A2W0HCV2"/>
<keyword evidence="1" id="KW-0472">Membrane</keyword>
<reference evidence="3 4" key="1">
    <citation type="submission" date="2017-10" db="EMBL/GenBank/DDBJ databases">
        <title>Bacillus sp. nov., a halophilic bacterium isolated from a Yangshapao Lake.</title>
        <authorList>
            <person name="Wang H."/>
        </authorList>
    </citation>
    <scope>NUCLEOTIDE SEQUENCE [LARGE SCALE GENOMIC DNA]</scope>
    <source>
        <strain evidence="3 4">YSP-3</strain>
    </source>
</reference>
<comment type="caution">
    <text evidence="3">The sequence shown here is derived from an EMBL/GenBank/DDBJ whole genome shotgun (WGS) entry which is preliminary data.</text>
</comment>
<dbReference type="PANTHER" id="PTHR30590:SF2">
    <property type="entry name" value="INNER MEMBRANE PROTEIN"/>
    <property type="match status" value="1"/>
</dbReference>
<keyword evidence="4" id="KW-1185">Reference proteome</keyword>
<feature type="transmembrane region" description="Helical" evidence="1">
    <location>
        <begin position="332"/>
        <end position="354"/>
    </location>
</feature>
<evidence type="ECO:0000313" key="4">
    <source>
        <dbReference type="Proteomes" id="UP000248066"/>
    </source>
</evidence>
<feature type="domain" description="DUF418" evidence="2">
    <location>
        <begin position="237"/>
        <end position="399"/>
    </location>
</feature>
<dbReference type="OrthoDB" id="9807744at2"/>
<name>A0A2W0HCV2_9BACI</name>
<sequence>MNDQHTAPVLPVERVRQLDIIRGFALFGILLANMPFFASPVVYQMLLDGSMWTDQVSRGAEWTIQFIASSKFFTMFSFLFGLGFILFLDRAREKTAKPQSLFLRRLVFLLAIGIVHAFGIWFGDILVIYAITGLFLLLFYRREAKTCLYWAFGLLALPVVFLSLGALALYMTGEGFAQPEQSIAMYEQMVEQSIAAYGSGSFGEIMNQRTADYWFMFSNYLFMAPMILAMFLFGVYAAKSKMHTNIKEYLPFFKKVWVITLIIGLPVNFLYVNSYFEQGSDITYHSLLMPAASTIAGPALCFFYITSLILLYQSRSGKWLLNPLRAVGRTALSNYLLQSIVCTLIFYNYGFGLYAELEPIYWIVIAVVLFAFQILISNWWVARFRFGPAEWLWRSLTYSSRQSFRN</sequence>
<gene>
    <name evidence="3" type="ORF">CR205_04025</name>
</gene>
<organism evidence="3 4">
    <name type="scientific">Alteribacter lacisalsi</name>
    <dbReference type="NCBI Taxonomy" id="2045244"/>
    <lineage>
        <taxon>Bacteria</taxon>
        <taxon>Bacillati</taxon>
        <taxon>Bacillota</taxon>
        <taxon>Bacilli</taxon>
        <taxon>Bacillales</taxon>
        <taxon>Bacillaceae</taxon>
        <taxon>Alteribacter</taxon>
    </lineage>
</organism>
<accession>A0A2W0HCV2</accession>
<feature type="transmembrane region" description="Helical" evidence="1">
    <location>
        <begin position="147"/>
        <end position="171"/>
    </location>
</feature>
<protein>
    <recommendedName>
        <fullName evidence="2">DUF418 domain-containing protein</fullName>
    </recommendedName>
</protein>
<dbReference type="InterPro" id="IPR007349">
    <property type="entry name" value="DUF418"/>
</dbReference>
<feature type="transmembrane region" description="Helical" evidence="1">
    <location>
        <begin position="101"/>
        <end position="119"/>
    </location>
</feature>
<feature type="transmembrane region" description="Helical" evidence="1">
    <location>
        <begin position="66"/>
        <end position="89"/>
    </location>
</feature>
<feature type="transmembrane region" description="Helical" evidence="1">
    <location>
        <begin position="125"/>
        <end position="140"/>
    </location>
</feature>
<dbReference type="Proteomes" id="UP000248066">
    <property type="component" value="Unassembled WGS sequence"/>
</dbReference>
<feature type="transmembrane region" description="Helical" evidence="1">
    <location>
        <begin position="360"/>
        <end position="381"/>
    </location>
</feature>
<feature type="transmembrane region" description="Helical" evidence="1">
    <location>
        <begin position="24"/>
        <end position="46"/>
    </location>
</feature>
<evidence type="ECO:0000259" key="2">
    <source>
        <dbReference type="Pfam" id="PF04235"/>
    </source>
</evidence>
<feature type="transmembrane region" description="Helical" evidence="1">
    <location>
        <begin position="288"/>
        <end position="312"/>
    </location>
</feature>
<evidence type="ECO:0000313" key="3">
    <source>
        <dbReference type="EMBL" id="PYZ97770.1"/>
    </source>
</evidence>
<dbReference type="RefSeq" id="WP_110517188.1">
    <property type="nucleotide sequence ID" value="NZ_PDOF01000001.1"/>
</dbReference>
<proteinExistence type="predicted"/>
<evidence type="ECO:0000256" key="1">
    <source>
        <dbReference type="SAM" id="Phobius"/>
    </source>
</evidence>
<dbReference type="PANTHER" id="PTHR30590">
    <property type="entry name" value="INNER MEMBRANE PROTEIN"/>
    <property type="match status" value="1"/>
</dbReference>
<feature type="transmembrane region" description="Helical" evidence="1">
    <location>
        <begin position="213"/>
        <end position="236"/>
    </location>
</feature>